<organism evidence="1 2">
    <name type="scientific">Ceratitis capitata</name>
    <name type="common">Mediterranean fruit fly</name>
    <name type="synonym">Tephritis capitata</name>
    <dbReference type="NCBI Taxonomy" id="7213"/>
    <lineage>
        <taxon>Eukaryota</taxon>
        <taxon>Metazoa</taxon>
        <taxon>Ecdysozoa</taxon>
        <taxon>Arthropoda</taxon>
        <taxon>Hexapoda</taxon>
        <taxon>Insecta</taxon>
        <taxon>Pterygota</taxon>
        <taxon>Neoptera</taxon>
        <taxon>Endopterygota</taxon>
        <taxon>Diptera</taxon>
        <taxon>Brachycera</taxon>
        <taxon>Muscomorpha</taxon>
        <taxon>Tephritoidea</taxon>
        <taxon>Tephritidae</taxon>
        <taxon>Ceratitis</taxon>
        <taxon>Ceratitis</taxon>
    </lineage>
</organism>
<protein>
    <submittedName>
        <fullName evidence="1">(Mediterranean fruit fly) hypothetical protein</fullName>
    </submittedName>
</protein>
<dbReference type="EMBL" id="CAJHJT010000067">
    <property type="protein sequence ID" value="CAD7015497.1"/>
    <property type="molecule type" value="Genomic_DNA"/>
</dbReference>
<sequence>NHLPYSLLLLSQIHPSNQSITNPHTLLLLAPDIVQKTATTNKTYNPLKFITVPGPLKFLTSA</sequence>
<dbReference type="AlphaFoldDB" id="A0A811VJR3"/>
<name>A0A811VJR3_CERCA</name>
<feature type="non-terminal residue" evidence="1">
    <location>
        <position position="1"/>
    </location>
</feature>
<keyword evidence="2" id="KW-1185">Reference proteome</keyword>
<evidence type="ECO:0000313" key="1">
    <source>
        <dbReference type="EMBL" id="CAD7015497.1"/>
    </source>
</evidence>
<reference evidence="1" key="1">
    <citation type="submission" date="2020-11" db="EMBL/GenBank/DDBJ databases">
        <authorList>
            <person name="Whitehead M."/>
        </authorList>
    </citation>
    <scope>NUCLEOTIDE SEQUENCE</scope>
    <source>
        <strain evidence="1">EGII</strain>
    </source>
</reference>
<dbReference type="Proteomes" id="UP000606786">
    <property type="component" value="Unassembled WGS sequence"/>
</dbReference>
<evidence type="ECO:0000313" key="2">
    <source>
        <dbReference type="Proteomes" id="UP000606786"/>
    </source>
</evidence>
<comment type="caution">
    <text evidence="1">The sequence shown here is derived from an EMBL/GenBank/DDBJ whole genome shotgun (WGS) entry which is preliminary data.</text>
</comment>
<proteinExistence type="predicted"/>
<gene>
    <name evidence="1" type="ORF">CCAP1982_LOCUS23436</name>
</gene>
<accession>A0A811VJR3</accession>